<dbReference type="InterPro" id="IPR021373">
    <property type="entry name" value="DUF2993"/>
</dbReference>
<protein>
    <submittedName>
        <fullName evidence="1">DUF2993 domain-containing protein</fullName>
    </submittedName>
</protein>
<reference evidence="1 2" key="1">
    <citation type="submission" date="2020-10" db="EMBL/GenBank/DDBJ databases">
        <title>Novel species in genus Corynebacterium.</title>
        <authorList>
            <person name="Zhang G."/>
        </authorList>
    </citation>
    <scope>NUCLEOTIDE SEQUENCE [LARGE SCALE GENOMIC DNA]</scope>
    <source>
        <strain evidence="1 2">DSM 45110</strain>
    </source>
</reference>
<sequence length="277" mass="30278">MSASSKRNRILSRIAIGLVITFFVAVLADSLVAARTEHRISQLLYEESNLPTPPAVEVAGFPYVRAAFDHELPSVTVTAQDIDVPGWGLMSVKSSAQYVTVTSEDVFTGTIEDAPARKVFTRLQLDGVSIGHRMEIDDLLIQNLDDISPRGGWETEAVFEGTPKGFREPATVEMKLRVVEGQVIISPQKIIKAPTSADSTGNLVEGEELSESTRQEIMDAFRLTIGAKSLPLKDKPIRVYVAGGGVFIESEQFYTSVSIQDLMPNTRPLSEDEEPGL</sequence>
<dbReference type="EMBL" id="JADKMY010000003">
    <property type="protein sequence ID" value="MBF4554106.1"/>
    <property type="molecule type" value="Genomic_DNA"/>
</dbReference>
<comment type="caution">
    <text evidence="1">The sequence shown here is derived from an EMBL/GenBank/DDBJ whole genome shotgun (WGS) entry which is preliminary data.</text>
</comment>
<name>A0ABR9ZKZ2_9CORY</name>
<organism evidence="1 2">
    <name type="scientific">Corynebacterium suicordis DSM 45110</name>
    <dbReference type="NCBI Taxonomy" id="1121369"/>
    <lineage>
        <taxon>Bacteria</taxon>
        <taxon>Bacillati</taxon>
        <taxon>Actinomycetota</taxon>
        <taxon>Actinomycetes</taxon>
        <taxon>Mycobacteriales</taxon>
        <taxon>Corynebacteriaceae</taxon>
        <taxon>Corynebacterium</taxon>
    </lineage>
</organism>
<keyword evidence="2" id="KW-1185">Reference proteome</keyword>
<evidence type="ECO:0000313" key="1">
    <source>
        <dbReference type="EMBL" id="MBF4554106.1"/>
    </source>
</evidence>
<dbReference type="Proteomes" id="UP000635902">
    <property type="component" value="Unassembled WGS sequence"/>
</dbReference>
<proteinExistence type="predicted"/>
<evidence type="ECO:0000313" key="2">
    <source>
        <dbReference type="Proteomes" id="UP000635902"/>
    </source>
</evidence>
<accession>A0ABR9ZKZ2</accession>
<dbReference type="Pfam" id="PF11209">
    <property type="entry name" value="LmeA"/>
    <property type="match status" value="1"/>
</dbReference>
<gene>
    <name evidence="1" type="ORF">IRY30_08510</name>
</gene>